<evidence type="ECO:0000256" key="8">
    <source>
        <dbReference type="SAM" id="Phobius"/>
    </source>
</evidence>
<feature type="transmembrane region" description="Helical" evidence="8">
    <location>
        <begin position="276"/>
        <end position="303"/>
    </location>
</feature>
<dbReference type="GO" id="GO:0005886">
    <property type="term" value="C:plasma membrane"/>
    <property type="evidence" value="ECO:0007669"/>
    <property type="project" value="UniProtKB-ARBA"/>
</dbReference>
<evidence type="ECO:0000256" key="3">
    <source>
        <dbReference type="ARBA" id="ARBA00022448"/>
    </source>
</evidence>
<keyword evidence="4 8" id="KW-0812">Transmembrane</keyword>
<feature type="region of interest" description="Disordered" evidence="7">
    <location>
        <begin position="1"/>
        <end position="49"/>
    </location>
</feature>
<dbReference type="InterPro" id="IPR006043">
    <property type="entry name" value="NCS2"/>
</dbReference>
<dbReference type="PANTHER" id="PTHR42810">
    <property type="entry name" value="PURINE PERMEASE C1399.01C-RELATED"/>
    <property type="match status" value="1"/>
</dbReference>
<keyword evidence="3" id="KW-0813">Transport</keyword>
<feature type="transmembrane region" description="Helical" evidence="8">
    <location>
        <begin position="238"/>
        <end position="256"/>
    </location>
</feature>
<reference evidence="9" key="1">
    <citation type="submission" date="2016-09" db="EMBL/GenBank/DDBJ databases">
        <authorList>
            <person name="Capua I."/>
            <person name="De Benedictis P."/>
            <person name="Joannis T."/>
            <person name="Lombin L.H."/>
            <person name="Cattoli G."/>
        </authorList>
    </citation>
    <scope>NUCLEOTIDE SEQUENCE</scope>
    <source>
        <strain evidence="9">B9</strain>
    </source>
</reference>
<evidence type="ECO:0000256" key="4">
    <source>
        <dbReference type="ARBA" id="ARBA00022692"/>
    </source>
</evidence>
<feature type="transmembrane region" description="Helical" evidence="8">
    <location>
        <begin position="324"/>
        <end position="342"/>
    </location>
</feature>
<organism evidence="9">
    <name type="scientific">Cupriavidus necator</name>
    <name type="common">Alcaligenes eutrophus</name>
    <name type="synonym">Ralstonia eutropha</name>
    <dbReference type="NCBI Taxonomy" id="106590"/>
    <lineage>
        <taxon>Bacteria</taxon>
        <taxon>Pseudomonadati</taxon>
        <taxon>Pseudomonadota</taxon>
        <taxon>Betaproteobacteria</taxon>
        <taxon>Burkholderiales</taxon>
        <taxon>Burkholderiaceae</taxon>
        <taxon>Cupriavidus</taxon>
    </lineage>
</organism>
<protein>
    <submittedName>
        <fullName evidence="9">Pyrimidine transporter</fullName>
    </submittedName>
</protein>
<dbReference type="InterPro" id="IPR006042">
    <property type="entry name" value="Xan_ur_permease"/>
</dbReference>
<dbReference type="PROSITE" id="PS01116">
    <property type="entry name" value="XANTH_URACIL_PERMASE"/>
    <property type="match status" value="1"/>
</dbReference>
<dbReference type="Pfam" id="PF00860">
    <property type="entry name" value="Xan_ur_permease"/>
    <property type="match status" value="1"/>
</dbReference>
<proteinExistence type="inferred from homology"/>
<comment type="subcellular location">
    <subcellularLocation>
        <location evidence="1">Membrane</location>
        <topology evidence="1">Multi-pass membrane protein</topology>
    </subcellularLocation>
</comment>
<dbReference type="PANTHER" id="PTHR42810:SF2">
    <property type="entry name" value="PURINE PERMEASE C1399.01C-RELATED"/>
    <property type="match status" value="1"/>
</dbReference>
<evidence type="ECO:0000256" key="7">
    <source>
        <dbReference type="SAM" id="MobiDB-lite"/>
    </source>
</evidence>
<feature type="transmembrane region" description="Helical" evidence="8">
    <location>
        <begin position="362"/>
        <end position="380"/>
    </location>
</feature>
<evidence type="ECO:0000313" key="9">
    <source>
        <dbReference type="EMBL" id="SCU75475.1"/>
    </source>
</evidence>
<evidence type="ECO:0000256" key="6">
    <source>
        <dbReference type="ARBA" id="ARBA00023136"/>
    </source>
</evidence>
<feature type="transmembrane region" description="Helical" evidence="8">
    <location>
        <begin position="451"/>
        <end position="468"/>
    </location>
</feature>
<feature type="transmembrane region" description="Helical" evidence="8">
    <location>
        <begin position="152"/>
        <end position="181"/>
    </location>
</feature>
<keyword evidence="6 8" id="KW-0472">Membrane</keyword>
<comment type="similarity">
    <text evidence="2">Belongs to the nucleobase:cation symporter-2 (NCS2) (TC 2.A.40) family.</text>
</comment>
<gene>
    <name evidence="9" type="primary">rutG</name>
    <name evidence="9" type="ORF">CNECB9_2370049</name>
</gene>
<evidence type="ECO:0000256" key="2">
    <source>
        <dbReference type="ARBA" id="ARBA00008821"/>
    </source>
</evidence>
<dbReference type="AlphaFoldDB" id="A0A1K0IEY6"/>
<evidence type="ECO:0000256" key="1">
    <source>
        <dbReference type="ARBA" id="ARBA00004141"/>
    </source>
</evidence>
<dbReference type="NCBIfam" id="TIGR00801">
    <property type="entry name" value="ncs2"/>
    <property type="match status" value="1"/>
</dbReference>
<evidence type="ECO:0000256" key="5">
    <source>
        <dbReference type="ARBA" id="ARBA00022989"/>
    </source>
</evidence>
<accession>A0A1K0IEY6</accession>
<dbReference type="GO" id="GO:0042907">
    <property type="term" value="F:xanthine transmembrane transporter activity"/>
    <property type="evidence" value="ECO:0007669"/>
    <property type="project" value="TreeGrafter"/>
</dbReference>
<feature type="transmembrane region" description="Helical" evidence="8">
    <location>
        <begin position="212"/>
        <end position="231"/>
    </location>
</feature>
<sequence>MRTPRWQDLPRAAADRHASTKQPGTIAAAADQVTSPDHREQNNMANGEDAGFLPQWRLKTEGVIGPDERLPAGQTLLAGIQHVVAMFGSTAIAPILMGFNPNIAILFSGIGTLIFFLCVRGRVPSYLGSSFAFIAVVIAATGYAGSGPNLNIPVALGGIIAAGALYTVIGLIVQAVGYAWVEKLMPPVVTGAIVAAIGLNLAPVAVKAVSGAALDTWVGLLTVVAVGLVAVRAPGMIGRLPVLIGGLAGYLAYYLGTNVMGLGKPIDFSSVAAASWFGLPAFTAPTFELSAMLLIAPVAIVLVAENLGHIKAIGVMTGRNLDPYIGRAFIGDGIATMLSASGGGTGVTTYAENMGVMAVTKIYSTLIFVVAAVVAILLGFSPKFGALILTIPGPVIGGLTIVVFGLIAATAGRIWVQNKVDFSSSRNLITVGATLTVAAGDLTLKLGGMTLGGIGTATFGCILLYHLLGEGNHEED</sequence>
<name>A0A1K0IEY6_CUPNE</name>
<dbReference type="EMBL" id="FMSH01000154">
    <property type="protein sequence ID" value="SCU75475.1"/>
    <property type="molecule type" value="Genomic_DNA"/>
</dbReference>
<feature type="transmembrane region" description="Helical" evidence="8">
    <location>
        <begin position="188"/>
        <end position="206"/>
    </location>
</feature>
<feature type="transmembrane region" description="Helical" evidence="8">
    <location>
        <begin position="103"/>
        <end position="119"/>
    </location>
</feature>
<feature type="transmembrane region" description="Helical" evidence="8">
    <location>
        <begin position="387"/>
        <end position="416"/>
    </location>
</feature>
<keyword evidence="5 8" id="KW-1133">Transmembrane helix</keyword>
<feature type="transmembrane region" description="Helical" evidence="8">
    <location>
        <begin position="126"/>
        <end position="146"/>
    </location>
</feature>